<dbReference type="InterPro" id="IPR010626">
    <property type="entry name" value="DUF1217"/>
</dbReference>
<sequence>MTFQPFVLGTGLSGWSILNATLATQKAAFNGAGQTSSDSVYFRDRFADINTPEDIVSDRRLMRVVLGAYGLSNDIENRYFIKTVMAEGAIDPDALANRLSDRRYKTLAQDFDFSVAPPMHKQIPGLSNKTIENFQNQSFEIEIGKADGDMRLALGFSRELKNLWQTSSSNNSGWFQILATPPLREVFQTSLGLPTAFSQLDIDVQHERIQDKARRVFGTSDLSEMTSEQLVDQIIRRFLGVRQSDALNSSTSLQNALTLLNAIPKRPGELGQF</sequence>
<keyword evidence="1" id="KW-0282">Flagellum</keyword>
<comment type="caution">
    <text evidence="1">The sequence shown here is derived from an EMBL/GenBank/DDBJ whole genome shotgun (WGS) entry which is preliminary data.</text>
</comment>
<dbReference type="Pfam" id="PF06748">
    <property type="entry name" value="DUF1217"/>
    <property type="match status" value="1"/>
</dbReference>
<keyword evidence="2" id="KW-1185">Reference proteome</keyword>
<organism evidence="1 2">
    <name type="scientific">Marivita lacus</name>
    <dbReference type="NCBI Taxonomy" id="1323742"/>
    <lineage>
        <taxon>Bacteria</taxon>
        <taxon>Pseudomonadati</taxon>
        <taxon>Pseudomonadota</taxon>
        <taxon>Alphaproteobacteria</taxon>
        <taxon>Rhodobacterales</taxon>
        <taxon>Roseobacteraceae</taxon>
        <taxon>Marivita</taxon>
    </lineage>
</organism>
<evidence type="ECO:0000313" key="2">
    <source>
        <dbReference type="Proteomes" id="UP000645462"/>
    </source>
</evidence>
<dbReference type="EMBL" id="BMFC01000001">
    <property type="protein sequence ID" value="GGB93487.1"/>
    <property type="molecule type" value="Genomic_DNA"/>
</dbReference>
<dbReference type="Proteomes" id="UP000645462">
    <property type="component" value="Unassembled WGS sequence"/>
</dbReference>
<gene>
    <name evidence="1" type="primary">flgF</name>
    <name evidence="1" type="ORF">GCM10011363_07650</name>
</gene>
<reference evidence="2" key="1">
    <citation type="journal article" date="2019" name="Int. J. Syst. Evol. Microbiol.">
        <title>The Global Catalogue of Microorganisms (GCM) 10K type strain sequencing project: providing services to taxonomists for standard genome sequencing and annotation.</title>
        <authorList>
            <consortium name="The Broad Institute Genomics Platform"/>
            <consortium name="The Broad Institute Genome Sequencing Center for Infectious Disease"/>
            <person name="Wu L."/>
            <person name="Ma J."/>
        </authorList>
    </citation>
    <scope>NUCLEOTIDE SEQUENCE [LARGE SCALE GENOMIC DNA]</scope>
    <source>
        <strain evidence="2">CGMCC 1.12478</strain>
    </source>
</reference>
<keyword evidence="1" id="KW-0966">Cell projection</keyword>
<proteinExistence type="predicted"/>
<protein>
    <submittedName>
        <fullName evidence="1">Flagellar basal body rod protein FlgF</fullName>
    </submittedName>
</protein>
<name>A0ABQ1KA57_9RHOB</name>
<accession>A0ABQ1KA57</accession>
<dbReference type="InterPro" id="IPR023157">
    <property type="entry name" value="AGR-C-984p-like_sf"/>
</dbReference>
<keyword evidence="1" id="KW-0969">Cilium</keyword>
<evidence type="ECO:0000313" key="1">
    <source>
        <dbReference type="EMBL" id="GGB93487.1"/>
    </source>
</evidence>
<dbReference type="SUPFAM" id="SSF158837">
    <property type="entry name" value="AGR C 984p-like"/>
    <property type="match status" value="1"/>
</dbReference>
<dbReference type="RefSeq" id="WP_188480613.1">
    <property type="nucleotide sequence ID" value="NZ_BMFC01000001.1"/>
</dbReference>
<dbReference type="Gene3D" id="1.10.3700.10">
    <property type="entry name" value="AGR C 984p-like"/>
    <property type="match status" value="1"/>
</dbReference>